<feature type="non-terminal residue" evidence="2">
    <location>
        <position position="32"/>
    </location>
</feature>
<accession>X1P230</accession>
<dbReference type="EMBL" id="BARV01034724">
    <property type="protein sequence ID" value="GAI49938.1"/>
    <property type="molecule type" value="Genomic_DNA"/>
</dbReference>
<feature type="domain" description="Ribosomal RNA small subunit methyltransferase E methyltransferase" evidence="1">
    <location>
        <begin position="3"/>
        <end position="32"/>
    </location>
</feature>
<gene>
    <name evidence="2" type="ORF">S06H3_54310</name>
</gene>
<protein>
    <recommendedName>
        <fullName evidence="1">Ribosomal RNA small subunit methyltransferase E methyltransferase domain-containing protein</fullName>
    </recommendedName>
</protein>
<dbReference type="Gene3D" id="3.40.1280.10">
    <property type="match status" value="1"/>
</dbReference>
<evidence type="ECO:0000259" key="1">
    <source>
        <dbReference type="Pfam" id="PF04452"/>
    </source>
</evidence>
<dbReference type="InterPro" id="IPR029026">
    <property type="entry name" value="tRNA_m1G_MTases_N"/>
</dbReference>
<sequence>MSGTDIIVFVGPEGGLTDDEQDFLKSKRAEPI</sequence>
<reference evidence="2" key="1">
    <citation type="journal article" date="2014" name="Front. Microbiol.">
        <title>High frequency of phylogenetically diverse reductive dehalogenase-homologous genes in deep subseafloor sedimentary metagenomes.</title>
        <authorList>
            <person name="Kawai M."/>
            <person name="Futagami T."/>
            <person name="Toyoda A."/>
            <person name="Takaki Y."/>
            <person name="Nishi S."/>
            <person name="Hori S."/>
            <person name="Arai W."/>
            <person name="Tsubouchi T."/>
            <person name="Morono Y."/>
            <person name="Uchiyama I."/>
            <person name="Ito T."/>
            <person name="Fujiyama A."/>
            <person name="Inagaki F."/>
            <person name="Takami H."/>
        </authorList>
    </citation>
    <scope>NUCLEOTIDE SEQUENCE</scope>
    <source>
        <strain evidence="2">Expedition CK06-06</strain>
    </source>
</reference>
<dbReference type="AlphaFoldDB" id="X1P230"/>
<evidence type="ECO:0000313" key="2">
    <source>
        <dbReference type="EMBL" id="GAI49938.1"/>
    </source>
</evidence>
<name>X1P230_9ZZZZ</name>
<dbReference type="InterPro" id="IPR029028">
    <property type="entry name" value="Alpha/beta_knot_MTases"/>
</dbReference>
<dbReference type="Pfam" id="PF04452">
    <property type="entry name" value="Methyltrans_RNA"/>
    <property type="match status" value="1"/>
</dbReference>
<dbReference type="InterPro" id="IPR046886">
    <property type="entry name" value="RsmE_MTase_dom"/>
</dbReference>
<dbReference type="SUPFAM" id="SSF75217">
    <property type="entry name" value="alpha/beta knot"/>
    <property type="match status" value="1"/>
</dbReference>
<proteinExistence type="predicted"/>
<comment type="caution">
    <text evidence="2">The sequence shown here is derived from an EMBL/GenBank/DDBJ whole genome shotgun (WGS) entry which is preliminary data.</text>
</comment>
<organism evidence="2">
    <name type="scientific">marine sediment metagenome</name>
    <dbReference type="NCBI Taxonomy" id="412755"/>
    <lineage>
        <taxon>unclassified sequences</taxon>
        <taxon>metagenomes</taxon>
        <taxon>ecological metagenomes</taxon>
    </lineage>
</organism>